<dbReference type="RefSeq" id="WP_169043681.1">
    <property type="nucleotide sequence ID" value="NZ_JABBYB010000001.1"/>
</dbReference>
<sequence length="119" mass="13199">MKTLLPLLSLILQAFLLLALTSFFSGFYNVYTVFSGGDPKLIAGHISSAIVVSLIQIIPALIGLFINTYVLNSRLNKNINSSAIFINISKFYAYLWILFIPLGTFLGIKQLIRLKSVSK</sequence>
<dbReference type="Proteomes" id="UP000549590">
    <property type="component" value="Unassembled WGS sequence"/>
</dbReference>
<keyword evidence="1" id="KW-1133">Transmembrane helix</keyword>
<reference evidence="2 3" key="1">
    <citation type="submission" date="2020-04" db="EMBL/GenBank/DDBJ databases">
        <title>Genome sequencing and assembly of Pseudoalteromonas arctica.</title>
        <authorList>
            <person name="Cook G.M."/>
        </authorList>
    </citation>
    <scope>NUCLEOTIDE SEQUENCE [LARGE SCALE GENOMIC DNA]</scope>
    <source>
        <strain evidence="2 3">NEC-BIFX-2020_001</strain>
    </source>
</reference>
<evidence type="ECO:0000313" key="2">
    <source>
        <dbReference type="EMBL" id="NMP01561.1"/>
    </source>
</evidence>
<dbReference type="AlphaFoldDB" id="A0AAP6XYN4"/>
<comment type="caution">
    <text evidence="2">The sequence shown here is derived from an EMBL/GenBank/DDBJ whole genome shotgun (WGS) entry which is preliminary data.</text>
</comment>
<organism evidence="2 3">
    <name type="scientific">Pseudoalteromonas arctica</name>
    <dbReference type="NCBI Taxonomy" id="394751"/>
    <lineage>
        <taxon>Bacteria</taxon>
        <taxon>Pseudomonadati</taxon>
        <taxon>Pseudomonadota</taxon>
        <taxon>Gammaproteobacteria</taxon>
        <taxon>Alteromonadales</taxon>
        <taxon>Pseudoalteromonadaceae</taxon>
        <taxon>Pseudoalteromonas</taxon>
    </lineage>
</organism>
<accession>A0AAP6XYN4</accession>
<dbReference type="EMBL" id="JABBYB010000001">
    <property type="protein sequence ID" value="NMP01561.1"/>
    <property type="molecule type" value="Genomic_DNA"/>
</dbReference>
<feature type="transmembrane region" description="Helical" evidence="1">
    <location>
        <begin position="91"/>
        <end position="112"/>
    </location>
</feature>
<protein>
    <submittedName>
        <fullName evidence="2">Uncharacterized protein</fullName>
    </submittedName>
</protein>
<feature type="transmembrane region" description="Helical" evidence="1">
    <location>
        <begin position="42"/>
        <end position="70"/>
    </location>
</feature>
<name>A0AAP6XYN4_9GAMM</name>
<gene>
    <name evidence="2" type="ORF">HHE94_02315</name>
</gene>
<evidence type="ECO:0000256" key="1">
    <source>
        <dbReference type="SAM" id="Phobius"/>
    </source>
</evidence>
<evidence type="ECO:0000313" key="3">
    <source>
        <dbReference type="Proteomes" id="UP000549590"/>
    </source>
</evidence>
<keyword evidence="1" id="KW-0472">Membrane</keyword>
<proteinExistence type="predicted"/>
<keyword evidence="1" id="KW-0812">Transmembrane</keyword>